<dbReference type="KEGG" id="kst:KSMBR1_0842"/>
<organism evidence="9 10">
    <name type="scientific">Kuenenia stuttgartiensis</name>
    <dbReference type="NCBI Taxonomy" id="174633"/>
    <lineage>
        <taxon>Bacteria</taxon>
        <taxon>Pseudomonadati</taxon>
        <taxon>Planctomycetota</taxon>
        <taxon>Candidatus Brocadiia</taxon>
        <taxon>Candidatus Brocadiales</taxon>
        <taxon>Candidatus Brocadiaceae</taxon>
        <taxon>Candidatus Kuenenia</taxon>
    </lineage>
</organism>
<proteinExistence type="inferred from homology"/>
<dbReference type="Gene3D" id="2.30.30.40">
    <property type="entry name" value="SH3 Domains"/>
    <property type="match status" value="1"/>
</dbReference>
<dbReference type="InterPro" id="IPR004447">
    <property type="entry name" value="Peptidase_S41A"/>
</dbReference>
<comment type="similarity">
    <text evidence="1 5">Belongs to the peptidase S41A family.</text>
</comment>
<dbReference type="NCBIfam" id="TIGR03900">
    <property type="entry name" value="prc_long_Delta"/>
    <property type="match status" value="1"/>
</dbReference>
<feature type="coiled-coil region" evidence="6">
    <location>
        <begin position="291"/>
        <end position="325"/>
    </location>
</feature>
<dbReference type="InterPro" id="IPR023831">
    <property type="entry name" value="MXAN_5808-like"/>
</dbReference>
<dbReference type="SMART" id="SM00228">
    <property type="entry name" value="PDZ"/>
    <property type="match status" value="1"/>
</dbReference>
<evidence type="ECO:0000313" key="10">
    <source>
        <dbReference type="Proteomes" id="UP000221734"/>
    </source>
</evidence>
<keyword evidence="7" id="KW-0472">Membrane</keyword>
<evidence type="ECO:0000256" key="1">
    <source>
        <dbReference type="ARBA" id="ARBA00009179"/>
    </source>
</evidence>
<dbReference type="Gene3D" id="3.30.750.44">
    <property type="match status" value="1"/>
</dbReference>
<dbReference type="PANTHER" id="PTHR32060:SF30">
    <property type="entry name" value="CARBOXY-TERMINAL PROCESSING PROTEASE CTPA"/>
    <property type="match status" value="1"/>
</dbReference>
<keyword evidence="10" id="KW-1185">Reference proteome</keyword>
<dbReference type="InterPro" id="IPR029045">
    <property type="entry name" value="ClpP/crotonase-like_dom_sf"/>
</dbReference>
<dbReference type="CDD" id="cd07560">
    <property type="entry name" value="Peptidase_S41_CPP"/>
    <property type="match status" value="1"/>
</dbReference>
<dbReference type="InterPro" id="IPR041489">
    <property type="entry name" value="PDZ_6"/>
</dbReference>
<feature type="transmembrane region" description="Helical" evidence="7">
    <location>
        <begin position="7"/>
        <end position="28"/>
    </location>
</feature>
<dbReference type="GO" id="GO:0006508">
    <property type="term" value="P:proteolysis"/>
    <property type="evidence" value="ECO:0007669"/>
    <property type="project" value="UniProtKB-KW"/>
</dbReference>
<evidence type="ECO:0000259" key="8">
    <source>
        <dbReference type="PROSITE" id="PS50106"/>
    </source>
</evidence>
<evidence type="ECO:0000256" key="4">
    <source>
        <dbReference type="ARBA" id="ARBA00022825"/>
    </source>
</evidence>
<keyword evidence="4 5" id="KW-0720">Serine protease</keyword>
<feature type="domain" description="PDZ" evidence="8">
    <location>
        <begin position="174"/>
        <end position="242"/>
    </location>
</feature>
<sequence length="1013" mass="112018">MRLKHPFKYVLIIIIISISSISGFFVVFNKTFGLEPHFENLSVKEDTEYKFRLPGIVLSYINRLYVDPDRIDNVEMVKGALDWQERVIPEVLVDYSEEKKINTVTVDTVSKTFDLSEVHRSKDVFKVLQDALDFINKHREENASLTASDVEYTAINGMLTQLDPHSIILPPKQFTEFKIGTTGKFGGLGMVVGIRDGVLTVISPIEGTPAAVAGIKAGDKIVEIDGESTVDMDLTESVGKLRGDQGSTVTLSILKHKAVETKLFALKREIIVIPTVESASIEGGYGYVRIRNFQDDTSQRLNEQLKQLNKNNDKMKGLILDLRNNSGGLLDQAIKVSDKFLESGSIVVTVGPGGHPREVIDAKKTDTDEELYPIVVLVDAGSASGAEIVAGALKENNRAIIVGDRTFGKGSVQQLIELMDGSALKLTIAKYLTPLFTDIQSFGITPDIQLVPVTVEKDNINLFHGITAIREEDLKKHLDDHHKDAFPFATLKYFHEIKEKKEDAVAGKEAEVEPAEDEDPYKLPDFDKDFHIVFARKLLANTSTWKKEEGFLQNSLSVIDAISEEEEKKIAQALDSLSIDWSEGINEGASATNVTFLTNPINKRVKAGEKITLTVTIENTGDKPLYQLRGISSSKNGLYDKHEFIFGKIGKGSKKTYTKTIEIPKNSLDREDEITIKFEELNKNNPADLNLTVAIEALPQPLFAFSYQILDQATNSSGKNNGDGLINKGENINLLVMVKNMGNGISEKTVVTLRNLSDKEVFVEKGRVEIGQLNPGEIKEAELTFNVKETIASNEFNVDIIISDSIFGAFLSNTLKFSVVAGVPQKLTASSKLLKINKNHIPLYGGMSFDTPVLSMMNEGTILKSDVSNADWYRAELPNNRYGWVSAKDVTAVNNDAGKSSDELEMFIQRIPPTISLDGVPNILFGEEELSISALVKDDTHVKHAYVLINNDKIFFKSNKHVSPRQQSSLKIDTKHSLKEGPNVITIIARDDHDLVSIKSFVATKGITVAKGM</sequence>
<dbReference type="PROSITE" id="PS50106">
    <property type="entry name" value="PDZ"/>
    <property type="match status" value="1"/>
</dbReference>
<keyword evidence="2 5" id="KW-0645">Protease</keyword>
<dbReference type="CDD" id="cd06782">
    <property type="entry name" value="cpPDZ_CPP-like"/>
    <property type="match status" value="1"/>
</dbReference>
<dbReference type="Pfam" id="PF17820">
    <property type="entry name" value="PDZ_6"/>
    <property type="match status" value="1"/>
</dbReference>
<keyword evidence="7" id="KW-0812">Transmembrane</keyword>
<dbReference type="EMBL" id="LT934425">
    <property type="protein sequence ID" value="SOH03353.1"/>
    <property type="molecule type" value="Genomic_DNA"/>
</dbReference>
<dbReference type="GO" id="GO:0004175">
    <property type="term" value="F:endopeptidase activity"/>
    <property type="evidence" value="ECO:0007669"/>
    <property type="project" value="TreeGrafter"/>
</dbReference>
<dbReference type="InterPro" id="IPR036034">
    <property type="entry name" value="PDZ_sf"/>
</dbReference>
<protein>
    <recommendedName>
        <fullName evidence="8">PDZ domain-containing protein</fullName>
    </recommendedName>
</protein>
<evidence type="ECO:0000256" key="6">
    <source>
        <dbReference type="SAM" id="Coils"/>
    </source>
</evidence>
<gene>
    <name evidence="9" type="primary">ctpA_1</name>
    <name evidence="9" type="ORF">KSMBR1_0842</name>
</gene>
<evidence type="ECO:0000313" key="9">
    <source>
        <dbReference type="EMBL" id="SOH03353.1"/>
    </source>
</evidence>
<dbReference type="FunFam" id="2.30.42.10:FF:000063">
    <property type="entry name" value="Peptidase, S41 family"/>
    <property type="match status" value="1"/>
</dbReference>
<dbReference type="InterPro" id="IPR005151">
    <property type="entry name" value="Tail-specific_protease"/>
</dbReference>
<reference evidence="10" key="1">
    <citation type="submission" date="2017-10" db="EMBL/GenBank/DDBJ databases">
        <authorList>
            <person name="Frank J."/>
        </authorList>
    </citation>
    <scope>NUCLEOTIDE SEQUENCE [LARGE SCALE GENOMIC DNA]</scope>
</reference>
<evidence type="ECO:0000256" key="2">
    <source>
        <dbReference type="ARBA" id="ARBA00022670"/>
    </source>
</evidence>
<evidence type="ECO:0000256" key="5">
    <source>
        <dbReference type="RuleBase" id="RU004404"/>
    </source>
</evidence>
<dbReference type="GO" id="GO:0007165">
    <property type="term" value="P:signal transduction"/>
    <property type="evidence" value="ECO:0007669"/>
    <property type="project" value="TreeGrafter"/>
</dbReference>
<evidence type="ECO:0000256" key="3">
    <source>
        <dbReference type="ARBA" id="ARBA00022801"/>
    </source>
</evidence>
<keyword evidence="3 5" id="KW-0378">Hydrolase</keyword>
<dbReference type="Proteomes" id="UP000221734">
    <property type="component" value="Chromosome Kuenenia_stuttgartiensis_MBR1"/>
</dbReference>
<dbReference type="PANTHER" id="PTHR32060">
    <property type="entry name" value="TAIL-SPECIFIC PROTEASE"/>
    <property type="match status" value="1"/>
</dbReference>
<dbReference type="Gene3D" id="2.30.42.10">
    <property type="match status" value="1"/>
</dbReference>
<dbReference type="GO" id="GO:0008236">
    <property type="term" value="F:serine-type peptidase activity"/>
    <property type="evidence" value="ECO:0007669"/>
    <property type="project" value="UniProtKB-KW"/>
</dbReference>
<dbReference type="GO" id="GO:0030288">
    <property type="term" value="C:outer membrane-bounded periplasmic space"/>
    <property type="evidence" value="ECO:0007669"/>
    <property type="project" value="TreeGrafter"/>
</dbReference>
<evidence type="ECO:0000256" key="7">
    <source>
        <dbReference type="SAM" id="Phobius"/>
    </source>
</evidence>
<dbReference type="RefSeq" id="WP_099324202.1">
    <property type="nucleotide sequence ID" value="NZ_LT934425.1"/>
</dbReference>
<dbReference type="InterPro" id="IPR001478">
    <property type="entry name" value="PDZ"/>
</dbReference>
<dbReference type="SUPFAM" id="SSF52096">
    <property type="entry name" value="ClpP/crotonase"/>
    <property type="match status" value="1"/>
</dbReference>
<dbReference type="OrthoDB" id="9812068at2"/>
<dbReference type="Pfam" id="PF03572">
    <property type="entry name" value="Peptidase_S41"/>
    <property type="match status" value="1"/>
</dbReference>
<accession>A0A2C9CCP8</accession>
<dbReference type="SMART" id="SM00245">
    <property type="entry name" value="TSPc"/>
    <property type="match status" value="1"/>
</dbReference>
<keyword evidence="6" id="KW-0175">Coiled coil</keyword>
<dbReference type="SUPFAM" id="SSF50156">
    <property type="entry name" value="PDZ domain-like"/>
    <property type="match status" value="1"/>
</dbReference>
<name>A0A2C9CCP8_KUEST</name>
<dbReference type="NCBIfam" id="TIGR00225">
    <property type="entry name" value="prc"/>
    <property type="match status" value="1"/>
</dbReference>
<dbReference type="Gene3D" id="3.90.226.10">
    <property type="entry name" value="2-enoyl-CoA Hydratase, Chain A, domain 1"/>
    <property type="match status" value="1"/>
</dbReference>
<keyword evidence="7" id="KW-1133">Transmembrane helix</keyword>
<dbReference type="AlphaFoldDB" id="A0A2C9CCP8"/>